<name>A0A9R1VYP9_LACSA</name>
<keyword evidence="2" id="KW-1185">Reference proteome</keyword>
<comment type="caution">
    <text evidence="1">The sequence shown here is derived from an EMBL/GenBank/DDBJ whole genome shotgun (WGS) entry which is preliminary data.</text>
</comment>
<dbReference type="Proteomes" id="UP000235145">
    <property type="component" value="Unassembled WGS sequence"/>
</dbReference>
<dbReference type="EMBL" id="NBSK02000004">
    <property type="protein sequence ID" value="KAJ0214303.1"/>
    <property type="molecule type" value="Genomic_DNA"/>
</dbReference>
<gene>
    <name evidence="1" type="ORF">LSAT_V11C400166020</name>
</gene>
<organism evidence="1 2">
    <name type="scientific">Lactuca sativa</name>
    <name type="common">Garden lettuce</name>
    <dbReference type="NCBI Taxonomy" id="4236"/>
    <lineage>
        <taxon>Eukaryota</taxon>
        <taxon>Viridiplantae</taxon>
        <taxon>Streptophyta</taxon>
        <taxon>Embryophyta</taxon>
        <taxon>Tracheophyta</taxon>
        <taxon>Spermatophyta</taxon>
        <taxon>Magnoliopsida</taxon>
        <taxon>eudicotyledons</taxon>
        <taxon>Gunneridae</taxon>
        <taxon>Pentapetalae</taxon>
        <taxon>asterids</taxon>
        <taxon>campanulids</taxon>
        <taxon>Asterales</taxon>
        <taxon>Asteraceae</taxon>
        <taxon>Cichorioideae</taxon>
        <taxon>Cichorieae</taxon>
        <taxon>Lactucinae</taxon>
        <taxon>Lactuca</taxon>
    </lineage>
</organism>
<evidence type="ECO:0000313" key="1">
    <source>
        <dbReference type="EMBL" id="KAJ0214303.1"/>
    </source>
</evidence>
<reference evidence="1 2" key="1">
    <citation type="journal article" date="2017" name="Nat. Commun.">
        <title>Genome assembly with in vitro proximity ligation data and whole-genome triplication in lettuce.</title>
        <authorList>
            <person name="Reyes-Chin-Wo S."/>
            <person name="Wang Z."/>
            <person name="Yang X."/>
            <person name="Kozik A."/>
            <person name="Arikit S."/>
            <person name="Song C."/>
            <person name="Xia L."/>
            <person name="Froenicke L."/>
            <person name="Lavelle D.O."/>
            <person name="Truco M.J."/>
            <person name="Xia R."/>
            <person name="Zhu S."/>
            <person name="Xu C."/>
            <person name="Xu H."/>
            <person name="Xu X."/>
            <person name="Cox K."/>
            <person name="Korf I."/>
            <person name="Meyers B.C."/>
            <person name="Michelmore R.W."/>
        </authorList>
    </citation>
    <scope>NUCLEOTIDE SEQUENCE [LARGE SCALE GENOMIC DNA]</scope>
    <source>
        <strain evidence="2">cv. Salinas</strain>
        <tissue evidence="1">Seedlings</tissue>
    </source>
</reference>
<proteinExistence type="predicted"/>
<dbReference type="AlphaFoldDB" id="A0A9R1VYP9"/>
<evidence type="ECO:0000313" key="2">
    <source>
        <dbReference type="Proteomes" id="UP000235145"/>
    </source>
</evidence>
<accession>A0A9R1VYP9</accession>
<protein>
    <submittedName>
        <fullName evidence="1">Uncharacterized protein</fullName>
    </submittedName>
</protein>
<sequence length="131" mass="14806">MRYMLSGRKRMMWDIGSLSNMAIAELKKKVSASKNLYISHIEALENVVRLHKESANGSLEDIAAMASSNLKKFNDSIHHTTNISEFINGIFDKLMEESKELGAHANKVDEIQTKSINEFQKAYEEQSISKA</sequence>